<dbReference type="PANTHER" id="PTHR10458:SF22">
    <property type="entry name" value="PEPTIDE DEFORMYLASE"/>
    <property type="match status" value="1"/>
</dbReference>
<accession>A0A2M7S7S7</accession>
<dbReference type="AlphaFoldDB" id="A0A2M7S7S7"/>
<protein>
    <recommendedName>
        <fullName evidence="2">Peptide deformylase</fullName>
        <shortName evidence="2">PDF</shortName>
        <ecNumber evidence="2">3.5.1.88</ecNumber>
    </recommendedName>
    <alternativeName>
        <fullName evidence="2">Polypeptide deformylase</fullName>
    </alternativeName>
</protein>
<sequence>MPGFSIRTYGSAVLRKRCKPLKKITDEDRRVLENMVHAMIASKGLGLAAPQVGIGKRLVVMLAGSEVLKLVNPCIYKRKGRIVMKEGCLSFPGIFADIRRSREVQFGALNEKGDKLKIKAAELAARIIQHEIDHLNGVLFCDRMGIIDKIKMRKALRDLKKQTESSK</sequence>
<evidence type="ECO:0000313" key="4">
    <source>
        <dbReference type="Proteomes" id="UP000229307"/>
    </source>
</evidence>
<dbReference type="EC" id="3.5.1.88" evidence="2"/>
<organism evidence="3 4">
    <name type="scientific">Candidatus Desantisbacteria bacterium CG_4_10_14_0_8_um_filter_48_22</name>
    <dbReference type="NCBI Taxonomy" id="1974543"/>
    <lineage>
        <taxon>Bacteria</taxon>
        <taxon>Candidatus Desantisiibacteriota</taxon>
    </lineage>
</organism>
<dbReference type="PRINTS" id="PR01576">
    <property type="entry name" value="PDEFORMYLASE"/>
</dbReference>
<keyword evidence="2" id="KW-0408">Iron</keyword>
<dbReference type="GO" id="GO:0042586">
    <property type="term" value="F:peptide deformylase activity"/>
    <property type="evidence" value="ECO:0007669"/>
    <property type="project" value="UniProtKB-UniRule"/>
</dbReference>
<evidence type="ECO:0000256" key="2">
    <source>
        <dbReference type="HAMAP-Rule" id="MF_00163"/>
    </source>
</evidence>
<dbReference type="SUPFAM" id="SSF56420">
    <property type="entry name" value="Peptide deformylase"/>
    <property type="match status" value="1"/>
</dbReference>
<dbReference type="Proteomes" id="UP000229307">
    <property type="component" value="Unassembled WGS sequence"/>
</dbReference>
<comment type="caution">
    <text evidence="3">The sequence shown here is derived from an EMBL/GenBank/DDBJ whole genome shotgun (WGS) entry which is preliminary data.</text>
</comment>
<dbReference type="CDD" id="cd00487">
    <property type="entry name" value="Pep_deformylase"/>
    <property type="match status" value="1"/>
</dbReference>
<dbReference type="InterPro" id="IPR036821">
    <property type="entry name" value="Peptide_deformylase_sf"/>
</dbReference>
<name>A0A2M7S7S7_9BACT</name>
<proteinExistence type="inferred from homology"/>
<dbReference type="NCBIfam" id="TIGR00079">
    <property type="entry name" value="pept_deformyl"/>
    <property type="match status" value="1"/>
</dbReference>
<reference evidence="4" key="1">
    <citation type="submission" date="2017-09" db="EMBL/GenBank/DDBJ databases">
        <title>Depth-based differentiation of microbial function through sediment-hosted aquifers and enrichment of novel symbionts in the deep terrestrial subsurface.</title>
        <authorList>
            <person name="Probst A.J."/>
            <person name="Ladd B."/>
            <person name="Jarett J.K."/>
            <person name="Geller-Mcgrath D.E."/>
            <person name="Sieber C.M.K."/>
            <person name="Emerson J.B."/>
            <person name="Anantharaman K."/>
            <person name="Thomas B.C."/>
            <person name="Malmstrom R."/>
            <person name="Stieglmeier M."/>
            <person name="Klingl A."/>
            <person name="Woyke T."/>
            <person name="Ryan C.M."/>
            <person name="Banfield J.F."/>
        </authorList>
    </citation>
    <scope>NUCLEOTIDE SEQUENCE [LARGE SCALE GENOMIC DNA]</scope>
</reference>
<keyword evidence="2" id="KW-0648">Protein biosynthesis</keyword>
<feature type="binding site" evidence="2">
    <location>
        <position position="88"/>
    </location>
    <ligand>
        <name>Fe cation</name>
        <dbReference type="ChEBI" id="CHEBI:24875"/>
    </ligand>
</feature>
<dbReference type="GO" id="GO:0006412">
    <property type="term" value="P:translation"/>
    <property type="evidence" value="ECO:0007669"/>
    <property type="project" value="UniProtKB-UniRule"/>
</dbReference>
<feature type="active site" evidence="2">
    <location>
        <position position="131"/>
    </location>
</feature>
<comment type="function">
    <text evidence="2">Removes the formyl group from the N-terminal Met of newly synthesized proteins. Requires at least a dipeptide for an efficient rate of reaction. N-terminal L-methionine is a prerequisite for activity but the enzyme has broad specificity at other positions.</text>
</comment>
<dbReference type="NCBIfam" id="NF001159">
    <property type="entry name" value="PRK00150.1-3"/>
    <property type="match status" value="1"/>
</dbReference>
<feature type="binding site" evidence="2">
    <location>
        <position position="130"/>
    </location>
    <ligand>
        <name>Fe cation</name>
        <dbReference type="ChEBI" id="CHEBI:24875"/>
    </ligand>
</feature>
<dbReference type="InterPro" id="IPR023635">
    <property type="entry name" value="Peptide_deformylase"/>
</dbReference>
<dbReference type="PANTHER" id="PTHR10458">
    <property type="entry name" value="PEPTIDE DEFORMYLASE"/>
    <property type="match status" value="1"/>
</dbReference>
<keyword evidence="2" id="KW-0378">Hydrolase</keyword>
<dbReference type="EMBL" id="PFMR01000251">
    <property type="protein sequence ID" value="PIZ15595.1"/>
    <property type="molecule type" value="Genomic_DNA"/>
</dbReference>
<comment type="catalytic activity">
    <reaction evidence="2">
        <text>N-terminal N-formyl-L-methionyl-[peptide] + H2O = N-terminal L-methionyl-[peptide] + formate</text>
        <dbReference type="Rhea" id="RHEA:24420"/>
        <dbReference type="Rhea" id="RHEA-COMP:10639"/>
        <dbReference type="Rhea" id="RHEA-COMP:10640"/>
        <dbReference type="ChEBI" id="CHEBI:15377"/>
        <dbReference type="ChEBI" id="CHEBI:15740"/>
        <dbReference type="ChEBI" id="CHEBI:49298"/>
        <dbReference type="ChEBI" id="CHEBI:64731"/>
        <dbReference type="EC" id="3.5.1.88"/>
    </reaction>
</comment>
<comment type="cofactor">
    <cofactor evidence="2">
        <name>Fe(2+)</name>
        <dbReference type="ChEBI" id="CHEBI:29033"/>
    </cofactor>
    <text evidence="2">Binds 1 Fe(2+) ion.</text>
</comment>
<dbReference type="Gene3D" id="3.90.45.10">
    <property type="entry name" value="Peptide deformylase"/>
    <property type="match status" value="1"/>
</dbReference>
<comment type="similarity">
    <text evidence="1 2">Belongs to the polypeptide deformylase family.</text>
</comment>
<gene>
    <name evidence="2 3" type="primary">def</name>
    <name evidence="3" type="ORF">COY52_09305</name>
</gene>
<evidence type="ECO:0000256" key="1">
    <source>
        <dbReference type="ARBA" id="ARBA00010759"/>
    </source>
</evidence>
<dbReference type="PIRSF" id="PIRSF004749">
    <property type="entry name" value="Pep_def"/>
    <property type="match status" value="1"/>
</dbReference>
<keyword evidence="2" id="KW-0479">Metal-binding</keyword>
<feature type="binding site" evidence="2">
    <location>
        <position position="134"/>
    </location>
    <ligand>
        <name>Fe cation</name>
        <dbReference type="ChEBI" id="CHEBI:24875"/>
    </ligand>
</feature>
<evidence type="ECO:0000313" key="3">
    <source>
        <dbReference type="EMBL" id="PIZ15595.1"/>
    </source>
</evidence>
<dbReference type="GO" id="GO:0046872">
    <property type="term" value="F:metal ion binding"/>
    <property type="evidence" value="ECO:0007669"/>
    <property type="project" value="UniProtKB-KW"/>
</dbReference>
<dbReference type="HAMAP" id="MF_00163">
    <property type="entry name" value="Pep_deformylase"/>
    <property type="match status" value="1"/>
</dbReference>
<dbReference type="Pfam" id="PF01327">
    <property type="entry name" value="Pep_deformylase"/>
    <property type="match status" value="1"/>
</dbReference>